<keyword evidence="7" id="KW-1185">Reference proteome</keyword>
<dbReference type="PROSITE" id="PS50887">
    <property type="entry name" value="GGDEF"/>
    <property type="match status" value="1"/>
</dbReference>
<dbReference type="EMBL" id="JAVBIK010000001">
    <property type="protein sequence ID" value="MDT7520371.1"/>
    <property type="molecule type" value="Genomic_DNA"/>
</dbReference>
<dbReference type="PANTHER" id="PTHR44757:SF2">
    <property type="entry name" value="BIOFILM ARCHITECTURE MAINTENANCE PROTEIN MBAA"/>
    <property type="match status" value="1"/>
</dbReference>
<feature type="transmembrane region" description="Helical" evidence="1">
    <location>
        <begin position="60"/>
        <end position="79"/>
    </location>
</feature>
<dbReference type="SMART" id="SM00052">
    <property type="entry name" value="EAL"/>
    <property type="match status" value="1"/>
</dbReference>
<dbReference type="Gene3D" id="3.30.70.270">
    <property type="match status" value="1"/>
</dbReference>
<dbReference type="InterPro" id="IPR043128">
    <property type="entry name" value="Rev_trsase/Diguanyl_cyclase"/>
</dbReference>
<dbReference type="InterPro" id="IPR000160">
    <property type="entry name" value="GGDEF_dom"/>
</dbReference>
<evidence type="ECO:0000259" key="3">
    <source>
        <dbReference type="PROSITE" id="PS50113"/>
    </source>
</evidence>
<dbReference type="Pfam" id="PF00989">
    <property type="entry name" value="PAS"/>
    <property type="match status" value="1"/>
</dbReference>
<gene>
    <name evidence="6" type="ORF">RAE19_16935</name>
</gene>
<dbReference type="CDD" id="cd00130">
    <property type="entry name" value="PAS"/>
    <property type="match status" value="1"/>
</dbReference>
<name>A0ABU3KSD2_9BURK</name>
<dbReference type="Gene3D" id="3.30.450.20">
    <property type="entry name" value="PAS domain"/>
    <property type="match status" value="2"/>
</dbReference>
<dbReference type="InterPro" id="IPR000700">
    <property type="entry name" value="PAS-assoc_C"/>
</dbReference>
<dbReference type="Pfam" id="PF08447">
    <property type="entry name" value="PAS_3"/>
    <property type="match status" value="1"/>
</dbReference>
<accession>A0ABU3KSD2</accession>
<dbReference type="InterPro" id="IPR013767">
    <property type="entry name" value="PAS_fold"/>
</dbReference>
<dbReference type="Gene3D" id="2.10.70.100">
    <property type="match status" value="1"/>
</dbReference>
<evidence type="ECO:0000313" key="7">
    <source>
        <dbReference type="Proteomes" id="UP001321700"/>
    </source>
</evidence>
<dbReference type="InterPro" id="IPR013655">
    <property type="entry name" value="PAS_fold_3"/>
</dbReference>
<dbReference type="NCBIfam" id="TIGR00254">
    <property type="entry name" value="GGDEF"/>
    <property type="match status" value="1"/>
</dbReference>
<dbReference type="PROSITE" id="PS50113">
    <property type="entry name" value="PAC"/>
    <property type="match status" value="1"/>
</dbReference>
<feature type="domain" description="EAL" evidence="4">
    <location>
        <begin position="641"/>
        <end position="895"/>
    </location>
</feature>
<feature type="transmembrane region" description="Helical" evidence="1">
    <location>
        <begin position="86"/>
        <end position="104"/>
    </location>
</feature>
<organism evidence="6 7">
    <name type="scientific">Rhodoferax potami</name>
    <dbReference type="NCBI Taxonomy" id="3068338"/>
    <lineage>
        <taxon>Bacteria</taxon>
        <taxon>Pseudomonadati</taxon>
        <taxon>Pseudomonadota</taxon>
        <taxon>Betaproteobacteria</taxon>
        <taxon>Burkholderiales</taxon>
        <taxon>Comamonadaceae</taxon>
        <taxon>Rhodoferax</taxon>
    </lineage>
</organism>
<dbReference type="SUPFAM" id="SSF55073">
    <property type="entry name" value="Nucleotide cyclase"/>
    <property type="match status" value="1"/>
</dbReference>
<feature type="transmembrane region" description="Helical" evidence="1">
    <location>
        <begin position="31"/>
        <end position="54"/>
    </location>
</feature>
<dbReference type="CDD" id="cd01948">
    <property type="entry name" value="EAL"/>
    <property type="match status" value="1"/>
</dbReference>
<dbReference type="Proteomes" id="UP001321700">
    <property type="component" value="Unassembled WGS sequence"/>
</dbReference>
<keyword evidence="1" id="KW-1133">Transmembrane helix</keyword>
<dbReference type="Gene3D" id="3.20.20.450">
    <property type="entry name" value="EAL domain"/>
    <property type="match status" value="1"/>
</dbReference>
<dbReference type="InterPro" id="IPR000014">
    <property type="entry name" value="PAS"/>
</dbReference>
<feature type="domain" description="PAS" evidence="2">
    <location>
        <begin position="338"/>
        <end position="387"/>
    </location>
</feature>
<dbReference type="InterPro" id="IPR001610">
    <property type="entry name" value="PAC"/>
</dbReference>
<feature type="domain" description="PAC" evidence="3">
    <location>
        <begin position="412"/>
        <end position="462"/>
    </location>
</feature>
<evidence type="ECO:0000259" key="2">
    <source>
        <dbReference type="PROSITE" id="PS50112"/>
    </source>
</evidence>
<proteinExistence type="predicted"/>
<comment type="caution">
    <text evidence="6">The sequence shown here is derived from an EMBL/GenBank/DDBJ whole genome shotgun (WGS) entry which is preliminary data.</text>
</comment>
<dbReference type="SMART" id="SM00267">
    <property type="entry name" value="GGDEF"/>
    <property type="match status" value="1"/>
</dbReference>
<sequence length="905" mass="100676">MEPKIAPQLKPVSRSDEEVYRPVTWEPSFTFLKAAVVAIFLSGVLVTAAIYVFIPNDLNAALRTSTILLVGAAGWFFLWQKKLQTTVTALGVGMWFYVAVMMFVGGGVTAPVQYVFPLIIFMLGWLVSTRVALIVAFLTAGVTILTVVATKGGWLPQSADSPPWLHALVQICVFLMAAVLMHFLVLAYQRRLRELDLVNTRIALRSRDLESAKLELHQAQAQAQVGSWVYTVASDTMQLSDEACRIFGLPNGATLSRDSFLDLIPVDEREAVFVLWREAARTQPIFEAEHQIRVHGGLHWVLQKAKFEQDEQGAVFRVTGTTQDIHTRKLVELNLRQSEQKFATAFQSSPVAASIATLAEGRFVEANEKYQRDFGWARAELLGKTALEMGFWPEGEMRLQWLRALKARGSVVDYETSWVHRNGDIRKVSISGEIIDHSGVPCILAFVTDITERKAAEAQIHSLAFFDALTGLPNRRLLLNRLELALVTAQRNHRLGALLFIDLDNFKTLNDTFGHNKGDQLLRQVAERLVAAVRDGDTVSRLGGDEFVILLDDLADDALLAGRQAEVIAGKILLELDRSYEIGEIQFHNTPSIGVTLFGDRLEDTEEPLKRADTAMYQAKAAGRNTVRFFDPMMQAAVSARLQLETDLRSAMGGAELFLLYQPQVDEPGRIIGAEVLVRWEHPQRGLISPVDFIPVAESSGLILPLGEWIIRSACEQLRLWADQPDLASLELAVNVSARQFRDPEFVPIVLRILQETGVNPQRLKLELTESMLIEGVDLVISKMKLLKAHGLGFALDDFGTGYSSLAYLKQLPFDQIKIDQSFVRDVLDDPNDAAIARMVIVLAETLGLKVIAEGVETQAHCALLMELGCKGFQGFYFSHPVSASAIEQVMRRPTLPQASQSRRK</sequence>
<evidence type="ECO:0000313" key="6">
    <source>
        <dbReference type="EMBL" id="MDT7520371.1"/>
    </source>
</evidence>
<dbReference type="RefSeq" id="WP_313875975.1">
    <property type="nucleotide sequence ID" value="NZ_JAVBIK010000001.1"/>
</dbReference>
<dbReference type="PROSITE" id="PS50883">
    <property type="entry name" value="EAL"/>
    <property type="match status" value="1"/>
</dbReference>
<evidence type="ECO:0000259" key="5">
    <source>
        <dbReference type="PROSITE" id="PS50887"/>
    </source>
</evidence>
<evidence type="ECO:0000256" key="1">
    <source>
        <dbReference type="SAM" id="Phobius"/>
    </source>
</evidence>
<dbReference type="SUPFAM" id="SSF55785">
    <property type="entry name" value="PYP-like sensor domain (PAS domain)"/>
    <property type="match status" value="2"/>
</dbReference>
<protein>
    <submittedName>
        <fullName evidence="6">EAL domain-containing protein</fullName>
    </submittedName>
</protein>
<dbReference type="PROSITE" id="PS50112">
    <property type="entry name" value="PAS"/>
    <property type="match status" value="1"/>
</dbReference>
<feature type="transmembrane region" description="Helical" evidence="1">
    <location>
        <begin position="134"/>
        <end position="155"/>
    </location>
</feature>
<feature type="domain" description="GGDEF" evidence="5">
    <location>
        <begin position="494"/>
        <end position="632"/>
    </location>
</feature>
<dbReference type="SUPFAM" id="SSF141868">
    <property type="entry name" value="EAL domain-like"/>
    <property type="match status" value="1"/>
</dbReference>
<dbReference type="SMART" id="SM00091">
    <property type="entry name" value="PAS"/>
    <property type="match status" value="2"/>
</dbReference>
<dbReference type="SMART" id="SM00086">
    <property type="entry name" value="PAC"/>
    <property type="match status" value="1"/>
</dbReference>
<dbReference type="NCBIfam" id="TIGR00229">
    <property type="entry name" value="sensory_box"/>
    <property type="match status" value="2"/>
</dbReference>
<keyword evidence="1" id="KW-0812">Transmembrane</keyword>
<dbReference type="PANTHER" id="PTHR44757">
    <property type="entry name" value="DIGUANYLATE CYCLASE DGCP"/>
    <property type="match status" value="1"/>
</dbReference>
<feature type="transmembrane region" description="Helical" evidence="1">
    <location>
        <begin position="167"/>
        <end position="188"/>
    </location>
</feature>
<dbReference type="InterPro" id="IPR001633">
    <property type="entry name" value="EAL_dom"/>
</dbReference>
<dbReference type="InterPro" id="IPR052155">
    <property type="entry name" value="Biofilm_reg_signaling"/>
</dbReference>
<reference evidence="6 7" key="1">
    <citation type="submission" date="2023-08" db="EMBL/GenBank/DDBJ databases">
        <title>Rhodoferax potami sp. nov. and Rhodoferax mekongensis sp. nov., isolated from the Mekong River in Thailand.</title>
        <authorList>
            <person name="Kitikhun S."/>
            <person name="Charoenyingcharoen P."/>
            <person name="Siriarchawattana P."/>
            <person name="Likhitrattanapisal S."/>
            <person name="Nilsakha T."/>
            <person name="Chanpet A."/>
            <person name="Rattanawaree P."/>
            <person name="Ingsriswang S."/>
        </authorList>
    </citation>
    <scope>NUCLEOTIDE SEQUENCE [LARGE SCALE GENOMIC DNA]</scope>
    <source>
        <strain evidence="6 7">TBRC 17660</strain>
    </source>
</reference>
<keyword evidence="1" id="KW-0472">Membrane</keyword>
<dbReference type="CDD" id="cd01949">
    <property type="entry name" value="GGDEF"/>
    <property type="match status" value="1"/>
</dbReference>
<dbReference type="InterPro" id="IPR035919">
    <property type="entry name" value="EAL_sf"/>
</dbReference>
<dbReference type="InterPro" id="IPR029787">
    <property type="entry name" value="Nucleotide_cyclase"/>
</dbReference>
<dbReference type="Pfam" id="PF00563">
    <property type="entry name" value="EAL"/>
    <property type="match status" value="1"/>
</dbReference>
<dbReference type="InterPro" id="IPR035965">
    <property type="entry name" value="PAS-like_dom_sf"/>
</dbReference>
<dbReference type="Pfam" id="PF00990">
    <property type="entry name" value="GGDEF"/>
    <property type="match status" value="1"/>
</dbReference>
<evidence type="ECO:0000259" key="4">
    <source>
        <dbReference type="PROSITE" id="PS50883"/>
    </source>
</evidence>